<feature type="transmembrane region" description="Helical" evidence="5">
    <location>
        <begin position="451"/>
        <end position="473"/>
    </location>
</feature>
<dbReference type="STRING" id="36087.A0A077Z8A7"/>
<dbReference type="PANTHER" id="PTHR12428:SF66">
    <property type="entry name" value="MITOCHONDRIAL INNER MEMBRANE PROTEIN OXA1L"/>
    <property type="match status" value="1"/>
</dbReference>
<evidence type="ECO:0000313" key="7">
    <source>
        <dbReference type="Proteomes" id="UP000030665"/>
    </source>
</evidence>
<dbReference type="OrthoDB" id="5917473at2759"/>
<protein>
    <submittedName>
        <fullName evidence="6">Histone acetyltransferase MYST1</fullName>
    </submittedName>
</protein>
<keyword evidence="4 5" id="KW-0472">Membrane</keyword>
<feature type="transmembrane region" description="Helical" evidence="5">
    <location>
        <begin position="256"/>
        <end position="272"/>
    </location>
</feature>
<name>A0A077Z8A7_TRITR</name>
<accession>A0A077Z8A7</accession>
<keyword evidence="3 5" id="KW-1133">Transmembrane helix</keyword>
<dbReference type="AlphaFoldDB" id="A0A077Z8A7"/>
<dbReference type="GO" id="GO:0005743">
    <property type="term" value="C:mitochondrial inner membrane"/>
    <property type="evidence" value="ECO:0007669"/>
    <property type="project" value="TreeGrafter"/>
</dbReference>
<dbReference type="GO" id="GO:0032979">
    <property type="term" value="P:protein insertion into mitochondrial inner membrane from matrix"/>
    <property type="evidence" value="ECO:0007669"/>
    <property type="project" value="TreeGrafter"/>
</dbReference>
<reference evidence="6" key="2">
    <citation type="submission" date="2014-03" db="EMBL/GenBank/DDBJ databases">
        <title>The whipworm genome and dual-species transcriptomics of an intimate host-pathogen interaction.</title>
        <authorList>
            <person name="Foth B.J."/>
            <person name="Tsai I.J."/>
            <person name="Reid A.J."/>
            <person name="Bancroft A.J."/>
            <person name="Nichol S."/>
            <person name="Tracey A."/>
            <person name="Holroyd N."/>
            <person name="Cotton J.A."/>
            <person name="Stanley E.J."/>
            <person name="Zarowiecki M."/>
            <person name="Liu J.Z."/>
            <person name="Huckvale T."/>
            <person name="Cooper P.J."/>
            <person name="Grencis R.K."/>
            <person name="Berriman M."/>
        </authorList>
    </citation>
    <scope>NUCLEOTIDE SEQUENCE [LARGE SCALE GENOMIC DNA]</scope>
</reference>
<evidence type="ECO:0000313" key="6">
    <source>
        <dbReference type="EMBL" id="CDW56456.1"/>
    </source>
</evidence>
<evidence type="ECO:0000256" key="3">
    <source>
        <dbReference type="ARBA" id="ARBA00022989"/>
    </source>
</evidence>
<organism evidence="6 7">
    <name type="scientific">Trichuris trichiura</name>
    <name type="common">Whipworm</name>
    <name type="synonym">Trichocephalus trichiurus</name>
    <dbReference type="NCBI Taxonomy" id="36087"/>
    <lineage>
        <taxon>Eukaryota</taxon>
        <taxon>Metazoa</taxon>
        <taxon>Ecdysozoa</taxon>
        <taxon>Nematoda</taxon>
        <taxon>Enoplea</taxon>
        <taxon>Dorylaimia</taxon>
        <taxon>Trichinellida</taxon>
        <taxon>Trichuridae</taxon>
        <taxon>Trichuris</taxon>
    </lineage>
</organism>
<sequence>MLLPLKRLSLVLTSASRKPSFGVFQPFRSVQLSAGGRASVFFNKCLLVTCYANVGVQSSLSRAGRLYSTDASADEDDDELLSIIGDSMQDNSVGDALEGGNLRSLLIEGDSPFLYRWYGHLLDFAHTTLGLPWWLSIAASALSIRLLLFPFITLVNQRNYSLYNNAIPLLLKHHVQISQARIQLDLKKIFEEESKLAEYSYRAKLATTGSQLFNISISATAFGTQFFALRKLALQNCEGLSTGGIYWFLDLTSKDPLLTIVTSFTYFLWMLIRMEQSVRIGGPGTVTALFGRFTVATLTVGSLFVFGSIPSATLCFCVTDFTLHAAFAMLYGTKMYRNLFAIPHPIVLSNPAQEGYIDLPSQVAKGYESGMGKIRAIRRANIAAIRSTGHGILLYDGDEIKEFFKKGLSKLIDLEVFLKSPNDYTEVSIEVRHATNGKANMLDHTDFGDHFFTIMCGLFGGILLLLLFATVIWGCAMIHERERETYISVP</sequence>
<dbReference type="GO" id="GO:0016740">
    <property type="term" value="F:transferase activity"/>
    <property type="evidence" value="ECO:0007669"/>
    <property type="project" value="UniProtKB-KW"/>
</dbReference>
<evidence type="ECO:0000256" key="5">
    <source>
        <dbReference type="SAM" id="Phobius"/>
    </source>
</evidence>
<feature type="transmembrane region" description="Helical" evidence="5">
    <location>
        <begin position="311"/>
        <end position="331"/>
    </location>
</feature>
<dbReference type="PANTHER" id="PTHR12428">
    <property type="entry name" value="OXA1"/>
    <property type="match status" value="1"/>
</dbReference>
<evidence type="ECO:0000256" key="4">
    <source>
        <dbReference type="ARBA" id="ARBA00023136"/>
    </source>
</evidence>
<dbReference type="GO" id="GO:0032977">
    <property type="term" value="F:membrane insertase activity"/>
    <property type="evidence" value="ECO:0007669"/>
    <property type="project" value="InterPro"/>
</dbReference>
<keyword evidence="2 5" id="KW-0812">Transmembrane</keyword>
<feature type="transmembrane region" description="Helical" evidence="5">
    <location>
        <begin position="131"/>
        <end position="152"/>
    </location>
</feature>
<comment type="subcellular location">
    <subcellularLocation>
        <location evidence="1">Membrane</location>
        <topology evidence="1">Multi-pass membrane protein</topology>
    </subcellularLocation>
</comment>
<feature type="transmembrane region" description="Helical" evidence="5">
    <location>
        <begin position="284"/>
        <end position="305"/>
    </location>
</feature>
<dbReference type="InterPro" id="IPR001708">
    <property type="entry name" value="YidC/ALB3/OXA1/COX18"/>
</dbReference>
<keyword evidence="7" id="KW-1185">Reference proteome</keyword>
<keyword evidence="6" id="KW-0808">Transferase</keyword>
<dbReference type="Proteomes" id="UP000030665">
    <property type="component" value="Unassembled WGS sequence"/>
</dbReference>
<dbReference type="EMBL" id="HG806041">
    <property type="protein sequence ID" value="CDW56456.1"/>
    <property type="molecule type" value="Genomic_DNA"/>
</dbReference>
<gene>
    <name evidence="6" type="ORF">TTRE_0000473601</name>
</gene>
<evidence type="ECO:0000256" key="1">
    <source>
        <dbReference type="ARBA" id="ARBA00004141"/>
    </source>
</evidence>
<reference evidence="6" key="1">
    <citation type="submission" date="2014-01" db="EMBL/GenBank/DDBJ databases">
        <authorList>
            <person name="Aslett M."/>
        </authorList>
    </citation>
    <scope>NUCLEOTIDE SEQUENCE</scope>
</reference>
<proteinExistence type="predicted"/>
<evidence type="ECO:0000256" key="2">
    <source>
        <dbReference type="ARBA" id="ARBA00022692"/>
    </source>
</evidence>